<organism evidence="1 2">
    <name type="scientific">Pseudarthrobacter chlorophenolicus (strain ATCC 700700 / DSM 12829 / CIP 107037 / JCM 12360 / KCTC 9906 / NCIMB 13794 / A6)</name>
    <name type="common">Arthrobacter chlorophenolicus</name>
    <dbReference type="NCBI Taxonomy" id="452863"/>
    <lineage>
        <taxon>Bacteria</taxon>
        <taxon>Bacillati</taxon>
        <taxon>Actinomycetota</taxon>
        <taxon>Actinomycetes</taxon>
        <taxon>Micrococcales</taxon>
        <taxon>Micrococcaceae</taxon>
        <taxon>Pseudarthrobacter</taxon>
    </lineage>
</organism>
<proteinExistence type="predicted"/>
<accession>B8HDU0</accession>
<reference evidence="1" key="1">
    <citation type="submission" date="2009-01" db="EMBL/GenBank/DDBJ databases">
        <title>Complete sequence of chromosome of Arthrobacter chlorophenolicus A6.</title>
        <authorList>
            <consortium name="US DOE Joint Genome Institute"/>
            <person name="Lucas S."/>
            <person name="Copeland A."/>
            <person name="Lapidus A."/>
            <person name="Glavina del Rio T."/>
            <person name="Tice H."/>
            <person name="Bruce D."/>
            <person name="Goodwin L."/>
            <person name="Pitluck S."/>
            <person name="Goltsman E."/>
            <person name="Clum A."/>
            <person name="Larimer F."/>
            <person name="Land M."/>
            <person name="Hauser L."/>
            <person name="Kyrpides N."/>
            <person name="Mikhailova N."/>
            <person name="Jansson J."/>
            <person name="Richardson P."/>
        </authorList>
    </citation>
    <scope>NUCLEOTIDE SEQUENCE [LARGE SCALE GENOMIC DNA]</scope>
    <source>
        <strain evidence="1">A6</strain>
    </source>
</reference>
<dbReference type="OrthoDB" id="4945704at2"/>
<gene>
    <name evidence="1" type="ordered locus">Achl_2843</name>
</gene>
<dbReference type="KEGG" id="ach:Achl_2843"/>
<evidence type="ECO:0000313" key="1">
    <source>
        <dbReference type="EMBL" id="ACL40808.1"/>
    </source>
</evidence>
<dbReference type="AlphaFoldDB" id="B8HDU0"/>
<dbReference type="RefSeq" id="WP_015938004.1">
    <property type="nucleotide sequence ID" value="NC_011886.1"/>
</dbReference>
<keyword evidence="2" id="KW-1185">Reference proteome</keyword>
<evidence type="ECO:0000313" key="2">
    <source>
        <dbReference type="Proteomes" id="UP000002505"/>
    </source>
</evidence>
<protein>
    <submittedName>
        <fullName evidence="1">Uncharacterized protein</fullName>
    </submittedName>
</protein>
<dbReference type="STRING" id="452863.Achl_2843"/>
<dbReference type="Proteomes" id="UP000002505">
    <property type="component" value="Chromosome"/>
</dbReference>
<name>B8HDU0_PSECP</name>
<dbReference type="EMBL" id="CP001341">
    <property type="protein sequence ID" value="ACL40808.1"/>
    <property type="molecule type" value="Genomic_DNA"/>
</dbReference>
<dbReference type="HOGENOM" id="CLU_1640310_0_0_11"/>
<sequence length="161" mass="16425">MRTFRNLPGAAVAVGAFVLTVMLGLGGTAASALWQQSATATMTVAWPLQAFTGFTCANDNPQKVATLSAAGTSKPASLTYSARLANGTYGPSYTESVVLGNTSTVTLTIGSQIIAANRSTSQLTIRVVATYADQTQVAATAVVGLEQGNNSDKVICISATT</sequence>